<reference evidence="2 3" key="1">
    <citation type="submission" date="2021-04" db="EMBL/GenBank/DDBJ databases">
        <title>Nocardia tengchongensis.</title>
        <authorList>
            <person name="Zhuang k."/>
            <person name="Ran Y."/>
            <person name="Li W."/>
        </authorList>
    </citation>
    <scope>NUCLEOTIDE SEQUENCE [LARGE SCALE GENOMIC DNA]</scope>
    <source>
        <strain evidence="2 3">CFH S0057</strain>
    </source>
</reference>
<evidence type="ECO:0000256" key="1">
    <source>
        <dbReference type="SAM" id="MobiDB-lite"/>
    </source>
</evidence>
<evidence type="ECO:0000313" key="3">
    <source>
        <dbReference type="Proteomes" id="UP000683310"/>
    </source>
</evidence>
<feature type="compositionally biased region" description="Polar residues" evidence="1">
    <location>
        <begin position="109"/>
        <end position="118"/>
    </location>
</feature>
<organism evidence="2 3">
    <name type="scientific">Nocardia tengchongensis</name>
    <dbReference type="NCBI Taxonomy" id="2055889"/>
    <lineage>
        <taxon>Bacteria</taxon>
        <taxon>Bacillati</taxon>
        <taxon>Actinomycetota</taxon>
        <taxon>Actinomycetes</taxon>
        <taxon>Mycobacteriales</taxon>
        <taxon>Nocardiaceae</taxon>
        <taxon>Nocardia</taxon>
    </lineage>
</organism>
<keyword evidence="3" id="KW-1185">Reference proteome</keyword>
<dbReference type="EMBL" id="CP074371">
    <property type="protein sequence ID" value="QVI22907.1"/>
    <property type="molecule type" value="Genomic_DNA"/>
</dbReference>
<gene>
    <name evidence="2" type="ORF">KHQ06_08065</name>
</gene>
<sequence length="130" mass="15405">MHPEHEQMMRQEFFEQAQRARDAYRSDVTSAELDRIDLDVAAYDDRWLGGPHADHWAFLAAAYDDWRRRPKQMQRFVADIDTNRSKYGKDFGLTDVQYRSMVQARDLTSFETTRTQPNEPRPAHGLERGW</sequence>
<name>A0ABX8CSM6_9NOCA</name>
<protein>
    <submittedName>
        <fullName evidence="2">Uncharacterized protein</fullName>
    </submittedName>
</protein>
<proteinExistence type="predicted"/>
<dbReference type="Proteomes" id="UP000683310">
    <property type="component" value="Chromosome"/>
</dbReference>
<evidence type="ECO:0000313" key="2">
    <source>
        <dbReference type="EMBL" id="QVI22907.1"/>
    </source>
</evidence>
<feature type="compositionally biased region" description="Basic and acidic residues" evidence="1">
    <location>
        <begin position="121"/>
        <end position="130"/>
    </location>
</feature>
<feature type="region of interest" description="Disordered" evidence="1">
    <location>
        <begin position="107"/>
        <end position="130"/>
    </location>
</feature>
<accession>A0ABX8CSM6</accession>